<dbReference type="Gene3D" id="1.10.10.10">
    <property type="entry name" value="Winged helix-like DNA-binding domain superfamily/Winged helix DNA-binding domain"/>
    <property type="match status" value="1"/>
</dbReference>
<dbReference type="Proteomes" id="UP000199473">
    <property type="component" value="Unassembled WGS sequence"/>
</dbReference>
<dbReference type="OrthoDB" id="5297263at2"/>
<dbReference type="GO" id="GO:0003677">
    <property type="term" value="F:DNA binding"/>
    <property type="evidence" value="ECO:0007669"/>
    <property type="project" value="UniProtKB-KW"/>
</dbReference>
<dbReference type="InterPro" id="IPR050950">
    <property type="entry name" value="HTH-type_LysR_regulators"/>
</dbReference>
<evidence type="ECO:0000256" key="3">
    <source>
        <dbReference type="ARBA" id="ARBA00023125"/>
    </source>
</evidence>
<dbReference type="PROSITE" id="PS50931">
    <property type="entry name" value="HTH_LYSR"/>
    <property type="match status" value="1"/>
</dbReference>
<gene>
    <name evidence="6" type="ORF">SAMN02745775_101638</name>
</gene>
<dbReference type="GO" id="GO:0005829">
    <property type="term" value="C:cytosol"/>
    <property type="evidence" value="ECO:0007669"/>
    <property type="project" value="TreeGrafter"/>
</dbReference>
<dbReference type="InterPro" id="IPR000847">
    <property type="entry name" value="LysR_HTH_N"/>
</dbReference>
<dbReference type="EMBL" id="FOSQ01000001">
    <property type="protein sequence ID" value="SFK22847.1"/>
    <property type="molecule type" value="Genomic_DNA"/>
</dbReference>
<evidence type="ECO:0000313" key="6">
    <source>
        <dbReference type="EMBL" id="SFK22847.1"/>
    </source>
</evidence>
<dbReference type="SUPFAM" id="SSF46785">
    <property type="entry name" value="Winged helix' DNA-binding domain"/>
    <property type="match status" value="1"/>
</dbReference>
<dbReference type="AlphaFoldDB" id="A0A1I3XT66"/>
<name>A0A1I3XT66_9PROT</name>
<evidence type="ECO:0000313" key="7">
    <source>
        <dbReference type="Proteomes" id="UP000199473"/>
    </source>
</evidence>
<evidence type="ECO:0000256" key="4">
    <source>
        <dbReference type="ARBA" id="ARBA00023163"/>
    </source>
</evidence>
<sequence>MRDADRLPDRWRPEPGAFAMRHMRVWTYLLAIEHTGSIRQAAERLNIAPSALQRRLRDVEQDLGFDLFERSAAGVRPSAAGEIFLGWVHRQCADLDRSRQQMEALRGLRRGHVRIAASQAVACDLLPREITAFQARYPLISFDCPLVGHDAAAERLMDGTADLVLAFGLAPRPEVLPLLSIGQRLCAVMARDHPLAGRAPLRLRDCTAHPLALPTTDYGARRILDAWAARRGTALDLALESDSFELLRHYVRNARAVTFQIEIGALPSGAAEGLVAIPVDDRDLAHGPLVLAQLRGRALPVAAAAFAEHLARALDGRRTTPMLDDTGA</sequence>
<dbReference type="Gene3D" id="3.40.190.290">
    <property type="match status" value="1"/>
</dbReference>
<dbReference type="STRING" id="1123062.SAMN02745775_101638"/>
<evidence type="ECO:0000256" key="1">
    <source>
        <dbReference type="ARBA" id="ARBA00009437"/>
    </source>
</evidence>
<dbReference type="InterPro" id="IPR036388">
    <property type="entry name" value="WH-like_DNA-bd_sf"/>
</dbReference>
<dbReference type="InterPro" id="IPR036390">
    <property type="entry name" value="WH_DNA-bd_sf"/>
</dbReference>
<dbReference type="SUPFAM" id="SSF53850">
    <property type="entry name" value="Periplasmic binding protein-like II"/>
    <property type="match status" value="1"/>
</dbReference>
<dbReference type="PANTHER" id="PTHR30419">
    <property type="entry name" value="HTH-TYPE TRANSCRIPTIONAL REGULATOR YBHD"/>
    <property type="match status" value="1"/>
</dbReference>
<keyword evidence="4" id="KW-0804">Transcription</keyword>
<keyword evidence="2" id="KW-0805">Transcription regulation</keyword>
<reference evidence="6 7" key="1">
    <citation type="submission" date="2016-10" db="EMBL/GenBank/DDBJ databases">
        <authorList>
            <person name="de Groot N.N."/>
        </authorList>
    </citation>
    <scope>NUCLEOTIDE SEQUENCE [LARGE SCALE GENOMIC DNA]</scope>
    <source>
        <strain evidence="6 7">DSM 19981</strain>
    </source>
</reference>
<comment type="similarity">
    <text evidence="1">Belongs to the LysR transcriptional regulatory family.</text>
</comment>
<evidence type="ECO:0000259" key="5">
    <source>
        <dbReference type="PROSITE" id="PS50931"/>
    </source>
</evidence>
<feature type="domain" description="HTH lysR-type" evidence="5">
    <location>
        <begin position="24"/>
        <end position="78"/>
    </location>
</feature>
<accession>A0A1I3XT66</accession>
<dbReference type="Pfam" id="PF03466">
    <property type="entry name" value="LysR_substrate"/>
    <property type="match status" value="1"/>
</dbReference>
<dbReference type="GO" id="GO:0003700">
    <property type="term" value="F:DNA-binding transcription factor activity"/>
    <property type="evidence" value="ECO:0007669"/>
    <property type="project" value="InterPro"/>
</dbReference>
<dbReference type="Pfam" id="PF00126">
    <property type="entry name" value="HTH_1"/>
    <property type="match status" value="1"/>
</dbReference>
<dbReference type="RefSeq" id="WP_092955355.1">
    <property type="nucleotide sequence ID" value="NZ_FOSQ01000001.1"/>
</dbReference>
<evidence type="ECO:0000256" key="2">
    <source>
        <dbReference type="ARBA" id="ARBA00023015"/>
    </source>
</evidence>
<protein>
    <submittedName>
        <fullName evidence="6">DNA-binding transcriptional regulator, LysR family</fullName>
    </submittedName>
</protein>
<proteinExistence type="inferred from homology"/>
<dbReference type="InterPro" id="IPR005119">
    <property type="entry name" value="LysR_subst-bd"/>
</dbReference>
<organism evidence="6 7">
    <name type="scientific">Falsiroseomonas stagni DSM 19981</name>
    <dbReference type="NCBI Taxonomy" id="1123062"/>
    <lineage>
        <taxon>Bacteria</taxon>
        <taxon>Pseudomonadati</taxon>
        <taxon>Pseudomonadota</taxon>
        <taxon>Alphaproteobacteria</taxon>
        <taxon>Acetobacterales</taxon>
        <taxon>Roseomonadaceae</taxon>
        <taxon>Falsiroseomonas</taxon>
    </lineage>
</organism>
<keyword evidence="7" id="KW-1185">Reference proteome</keyword>
<keyword evidence="3 6" id="KW-0238">DNA-binding</keyword>